<keyword evidence="5" id="KW-0862">Zinc</keyword>
<dbReference type="PANTHER" id="PTHR43690:SF18">
    <property type="entry name" value="INSULIN-DEGRADING ENZYME-RELATED"/>
    <property type="match status" value="1"/>
</dbReference>
<comment type="similarity">
    <text evidence="1">Belongs to the peptidase M16 family.</text>
</comment>
<evidence type="ECO:0000256" key="3">
    <source>
        <dbReference type="ARBA" id="ARBA00022723"/>
    </source>
</evidence>
<reference evidence="9 10" key="1">
    <citation type="journal article" date="2012" name="PLoS Pathog.">
        <title>The genome of the obligate intracellular parasite Trachipleistophora hominis: new insights into microsporidian genome dynamics and reductive evolution.</title>
        <authorList>
            <person name="Heinz E."/>
            <person name="Williams T.A."/>
            <person name="Nakjang S."/>
            <person name="Noel C.J."/>
            <person name="Swan D.C."/>
            <person name="Goldberg A.V."/>
            <person name="Harris S.R."/>
            <person name="Weinmaier T."/>
            <person name="Markert S."/>
            <person name="Becher D."/>
            <person name="Bernhardt J."/>
            <person name="Dagan T."/>
            <person name="Hacker C."/>
            <person name="Lucocq J.M."/>
            <person name="Schweder T."/>
            <person name="Rattei T."/>
            <person name="Hall N."/>
            <person name="Hirt R.P."/>
            <person name="Embley T.M."/>
        </authorList>
    </citation>
    <scope>NUCLEOTIDE SEQUENCE [LARGE SCALE GENOMIC DNA]</scope>
</reference>
<evidence type="ECO:0000256" key="4">
    <source>
        <dbReference type="ARBA" id="ARBA00022801"/>
    </source>
</evidence>
<dbReference type="OMA" id="DETVYHY"/>
<name>L7JXZ1_TRAHO</name>
<evidence type="ECO:0000256" key="6">
    <source>
        <dbReference type="ARBA" id="ARBA00023049"/>
    </source>
</evidence>
<evidence type="ECO:0000259" key="8">
    <source>
        <dbReference type="Pfam" id="PF00675"/>
    </source>
</evidence>
<dbReference type="GO" id="GO:0008237">
    <property type="term" value="F:metallopeptidase activity"/>
    <property type="evidence" value="ECO:0007669"/>
    <property type="project" value="UniProtKB-KW"/>
</dbReference>
<dbReference type="EMBL" id="JH993854">
    <property type="protein sequence ID" value="ELQ76333.1"/>
    <property type="molecule type" value="Genomic_DNA"/>
</dbReference>
<dbReference type="PANTHER" id="PTHR43690">
    <property type="entry name" value="NARDILYSIN"/>
    <property type="match status" value="1"/>
</dbReference>
<sequence length="762" mass="87380">MLVARVKMKCRTKTKNAPKINDFDSFLNTYNGDSNAYTAEDETVYHYELDNAGMLQSFRLFSNFFKHPLINKRTVASESQVVDSEFQNRKNDDESRINRILEISAGKKFSIGSLLSLGNDYEELKSHCEDLYAKRYRKMVLVVCSSERNEDMKKILEDSFSLDLDAVVYTERTCVICSKHGLNGKLETEHEFKDQEHVPNGESQSAEDAFKEQQNDGNDLKITKLYKYRPIFPKKRVIVSVSLPSEHVQYHNVYDSLIYFFTKEDHSSLLYALKNSRLIFNGTVCTTTTQRETMVCFDFTVPSTDTYTAIVHEINRYFQIYKKSQGILSYYSKIEKDVNWQLYEEDDMRAHVVDCAERMLRSKVLFSDLMCEHECTNLALNECTVVLVDDDYECEKVAGDEYELCYEEIKCVGCADDRKLGPSVLNGSNCVADDRKSEHSAHENISTTNTQPVNLHCSQRTPGEQNDRLFTMRHPVGSIIKDKDVNAALKVIESAQNKLVFIKDSFQTTKTVIQLFLCYRTSIMDVINFTELIDQLNVVYNHVLRTNAISVTHHVFHDGVLFEIAGLDPFFVLLNVLNFDGILEMMSSTTCTLNVLNDVKVSLEDEMYDAGYVRTSNSIKNVYIEGYSTVEREYEMVKDMIDDLRVRESAGTGKTGTSRQFIPYNEVQSVLLIVNGCSNEECYHDVFKKICARIKGKGSAPKLRIREEYTCTQDVFSVLNEGNKKFSRKETNGRMSTCNVTSPERVGDKPMKLNECLVLIRR</sequence>
<protein>
    <submittedName>
        <fullName evidence="9">N-arginine dibasic convertase NRD1, Zn2+-dependent endopeptidase, insulinase superfamily</fullName>
    </submittedName>
</protein>
<keyword evidence="4" id="KW-0378">Hydrolase</keyword>
<evidence type="ECO:0000256" key="5">
    <source>
        <dbReference type="ARBA" id="ARBA00022833"/>
    </source>
</evidence>
<feature type="region of interest" description="Disordered" evidence="7">
    <location>
        <begin position="190"/>
        <end position="214"/>
    </location>
</feature>
<gene>
    <name evidence="9" type="ORF">THOM_0644</name>
</gene>
<feature type="compositionally biased region" description="Basic and acidic residues" evidence="7">
    <location>
        <begin position="190"/>
        <end position="199"/>
    </location>
</feature>
<evidence type="ECO:0000256" key="2">
    <source>
        <dbReference type="ARBA" id="ARBA00022670"/>
    </source>
</evidence>
<feature type="domain" description="Peptidase M16 N-terminal" evidence="8">
    <location>
        <begin position="13"/>
        <end position="94"/>
    </location>
</feature>
<keyword evidence="10" id="KW-1185">Reference proteome</keyword>
<dbReference type="HOGENOM" id="CLU_009636_0_0_1"/>
<evidence type="ECO:0000256" key="1">
    <source>
        <dbReference type="ARBA" id="ARBA00007261"/>
    </source>
</evidence>
<evidence type="ECO:0000256" key="7">
    <source>
        <dbReference type="SAM" id="MobiDB-lite"/>
    </source>
</evidence>
<evidence type="ECO:0000313" key="10">
    <source>
        <dbReference type="Proteomes" id="UP000011185"/>
    </source>
</evidence>
<organism evidence="9 10">
    <name type="scientific">Trachipleistophora hominis</name>
    <name type="common">Microsporidian parasite</name>
    <dbReference type="NCBI Taxonomy" id="72359"/>
    <lineage>
        <taxon>Eukaryota</taxon>
        <taxon>Fungi</taxon>
        <taxon>Fungi incertae sedis</taxon>
        <taxon>Microsporidia</taxon>
        <taxon>Pleistophoridae</taxon>
        <taxon>Trachipleistophora</taxon>
    </lineage>
</organism>
<dbReference type="InterPro" id="IPR011249">
    <property type="entry name" value="Metalloenz_LuxS/M16"/>
</dbReference>
<accession>L7JXZ1</accession>
<dbReference type="AlphaFoldDB" id="L7JXZ1"/>
<dbReference type="Pfam" id="PF00675">
    <property type="entry name" value="Peptidase_M16"/>
    <property type="match status" value="1"/>
</dbReference>
<dbReference type="GO" id="GO:0046872">
    <property type="term" value="F:metal ion binding"/>
    <property type="evidence" value="ECO:0007669"/>
    <property type="project" value="UniProtKB-KW"/>
</dbReference>
<dbReference type="OrthoDB" id="952271at2759"/>
<dbReference type="SUPFAM" id="SSF63411">
    <property type="entry name" value="LuxS/MPP-like metallohydrolase"/>
    <property type="match status" value="1"/>
</dbReference>
<keyword evidence="2" id="KW-0645">Protease</keyword>
<keyword evidence="3" id="KW-0479">Metal-binding</keyword>
<dbReference type="STRING" id="72359.L7JXZ1"/>
<dbReference type="VEuPathDB" id="MicrosporidiaDB:THOM_0644"/>
<dbReference type="Gene3D" id="3.30.830.10">
    <property type="entry name" value="Metalloenzyme, LuxS/M16 peptidase-like"/>
    <property type="match status" value="2"/>
</dbReference>
<dbReference type="InParanoid" id="L7JXZ1"/>
<dbReference type="Proteomes" id="UP000011185">
    <property type="component" value="Unassembled WGS sequence"/>
</dbReference>
<evidence type="ECO:0000313" key="9">
    <source>
        <dbReference type="EMBL" id="ELQ76333.1"/>
    </source>
</evidence>
<dbReference type="GO" id="GO:0006508">
    <property type="term" value="P:proteolysis"/>
    <property type="evidence" value="ECO:0007669"/>
    <property type="project" value="UniProtKB-KW"/>
</dbReference>
<dbReference type="InterPro" id="IPR050626">
    <property type="entry name" value="Peptidase_M16"/>
</dbReference>
<keyword evidence="6" id="KW-0482">Metalloprotease</keyword>
<dbReference type="InterPro" id="IPR011765">
    <property type="entry name" value="Pept_M16_N"/>
</dbReference>
<proteinExistence type="inferred from homology"/>